<gene>
    <name evidence="1" type="ORF">QAD02_001313</name>
</gene>
<protein>
    <submittedName>
        <fullName evidence="1">Uncharacterized protein</fullName>
    </submittedName>
</protein>
<reference evidence="1" key="1">
    <citation type="submission" date="2023-04" db="EMBL/GenBank/DDBJ databases">
        <title>A chromosome-level genome assembly of the parasitoid wasp Eretmocerus hayati.</title>
        <authorList>
            <person name="Zhong Y."/>
            <person name="Liu S."/>
            <person name="Liu Y."/>
        </authorList>
    </citation>
    <scope>NUCLEOTIDE SEQUENCE</scope>
    <source>
        <strain evidence="1">ZJU_SS_LIU_2023</strain>
    </source>
</reference>
<comment type="caution">
    <text evidence="1">The sequence shown here is derived from an EMBL/GenBank/DDBJ whole genome shotgun (WGS) entry which is preliminary data.</text>
</comment>
<name>A0ACC2NIA2_9HYME</name>
<accession>A0ACC2NIA2</accession>
<proteinExistence type="predicted"/>
<sequence>MKCILLVVISTLALSARAQVPGLGGCPEYLPMANFDMGRFAGIWYEAERYFQLNEVGTRCVRSNYTKTADGKYRVVNEVLSRVTGIKRVLEGELKEPPSKSEEGKLHVKYTTVPLIPLESQYTVLDTDYKNYAVLWNCQGIGLAHAASAWIMTRERLPAGEIIQKAYGTLDKHKISRYFFVKSNQDDCVFLDTIQPNHAKKPSTQTEVADSEDEEQQADEPQRPKPLSGKSSVPVIADSSDVDVSPVKKVDVVPKVKSGQVTKHASVKQPVAHEHVAEHTKEKVEIAPELLKKAATHPKIPTAVKAAIAEEAIAVKPGDLKHVAPIIAEEQQQVIPVNSPVVEKVEGEVEIVKP</sequence>
<organism evidence="1 2">
    <name type="scientific">Eretmocerus hayati</name>
    <dbReference type="NCBI Taxonomy" id="131215"/>
    <lineage>
        <taxon>Eukaryota</taxon>
        <taxon>Metazoa</taxon>
        <taxon>Ecdysozoa</taxon>
        <taxon>Arthropoda</taxon>
        <taxon>Hexapoda</taxon>
        <taxon>Insecta</taxon>
        <taxon>Pterygota</taxon>
        <taxon>Neoptera</taxon>
        <taxon>Endopterygota</taxon>
        <taxon>Hymenoptera</taxon>
        <taxon>Apocrita</taxon>
        <taxon>Proctotrupomorpha</taxon>
        <taxon>Chalcidoidea</taxon>
        <taxon>Aphelinidae</taxon>
        <taxon>Aphelininae</taxon>
        <taxon>Eretmocerus</taxon>
    </lineage>
</organism>
<evidence type="ECO:0000313" key="1">
    <source>
        <dbReference type="EMBL" id="KAJ8670054.1"/>
    </source>
</evidence>
<keyword evidence="2" id="KW-1185">Reference proteome</keyword>
<dbReference type="EMBL" id="CM056743">
    <property type="protein sequence ID" value="KAJ8670054.1"/>
    <property type="molecule type" value="Genomic_DNA"/>
</dbReference>
<dbReference type="Proteomes" id="UP001239111">
    <property type="component" value="Chromosome 3"/>
</dbReference>
<evidence type="ECO:0000313" key="2">
    <source>
        <dbReference type="Proteomes" id="UP001239111"/>
    </source>
</evidence>